<evidence type="ECO:0008006" key="3">
    <source>
        <dbReference type="Google" id="ProtNLM"/>
    </source>
</evidence>
<reference evidence="1 2" key="1">
    <citation type="journal article" date="2007" name="Nature">
        <title>Evolution of genes and genomes on the Drosophila phylogeny.</title>
        <authorList>
            <consortium name="Drosophila 12 Genomes Consortium"/>
            <person name="Clark A.G."/>
            <person name="Eisen M.B."/>
            <person name="Smith D.R."/>
            <person name="Bergman C.M."/>
            <person name="Oliver B."/>
            <person name="Markow T.A."/>
            <person name="Kaufman T.C."/>
            <person name="Kellis M."/>
            <person name="Gelbart W."/>
            <person name="Iyer V.N."/>
            <person name="Pollard D.A."/>
            <person name="Sackton T.B."/>
            <person name="Larracuente A.M."/>
            <person name="Singh N.D."/>
            <person name="Abad J.P."/>
            <person name="Abt D.N."/>
            <person name="Adryan B."/>
            <person name="Aguade M."/>
            <person name="Akashi H."/>
            <person name="Anderson W.W."/>
            <person name="Aquadro C.F."/>
            <person name="Ardell D.H."/>
            <person name="Arguello R."/>
            <person name="Artieri C.G."/>
            <person name="Barbash D.A."/>
            <person name="Barker D."/>
            <person name="Barsanti P."/>
            <person name="Batterham P."/>
            <person name="Batzoglou S."/>
            <person name="Begun D."/>
            <person name="Bhutkar A."/>
            <person name="Blanco E."/>
            <person name="Bosak S.A."/>
            <person name="Bradley R.K."/>
            <person name="Brand A.D."/>
            <person name="Brent M.R."/>
            <person name="Brooks A.N."/>
            <person name="Brown R.H."/>
            <person name="Butlin R.K."/>
            <person name="Caggese C."/>
            <person name="Calvi B.R."/>
            <person name="Bernardo de Carvalho A."/>
            <person name="Caspi A."/>
            <person name="Castrezana S."/>
            <person name="Celniker S.E."/>
            <person name="Chang J.L."/>
            <person name="Chapple C."/>
            <person name="Chatterji S."/>
            <person name="Chinwalla A."/>
            <person name="Civetta A."/>
            <person name="Clifton S.W."/>
            <person name="Comeron J.M."/>
            <person name="Costello J.C."/>
            <person name="Coyne J.A."/>
            <person name="Daub J."/>
            <person name="David R.G."/>
            <person name="Delcher A.L."/>
            <person name="Delehaunty K."/>
            <person name="Do C.B."/>
            <person name="Ebling H."/>
            <person name="Edwards K."/>
            <person name="Eickbush T."/>
            <person name="Evans J.D."/>
            <person name="Filipski A."/>
            <person name="Findeiss S."/>
            <person name="Freyhult E."/>
            <person name="Fulton L."/>
            <person name="Fulton R."/>
            <person name="Garcia A.C."/>
            <person name="Gardiner A."/>
            <person name="Garfield D.A."/>
            <person name="Garvin B.E."/>
            <person name="Gibson G."/>
            <person name="Gilbert D."/>
            <person name="Gnerre S."/>
            <person name="Godfrey J."/>
            <person name="Good R."/>
            <person name="Gotea V."/>
            <person name="Gravely B."/>
            <person name="Greenberg A.J."/>
            <person name="Griffiths-Jones S."/>
            <person name="Gross S."/>
            <person name="Guigo R."/>
            <person name="Gustafson E.A."/>
            <person name="Haerty W."/>
            <person name="Hahn M.W."/>
            <person name="Halligan D.L."/>
            <person name="Halpern A.L."/>
            <person name="Halter G.M."/>
            <person name="Han M.V."/>
            <person name="Heger A."/>
            <person name="Hillier L."/>
            <person name="Hinrichs A.S."/>
            <person name="Holmes I."/>
            <person name="Hoskins R.A."/>
            <person name="Hubisz M.J."/>
            <person name="Hultmark D."/>
            <person name="Huntley M.A."/>
            <person name="Jaffe D.B."/>
            <person name="Jagadeeshan S."/>
            <person name="Jeck W.R."/>
            <person name="Johnson J."/>
            <person name="Jones C.D."/>
            <person name="Jordan W.C."/>
            <person name="Karpen G.H."/>
            <person name="Kataoka E."/>
            <person name="Keightley P.D."/>
            <person name="Kheradpour P."/>
            <person name="Kirkness E.F."/>
            <person name="Koerich L.B."/>
            <person name="Kristiansen K."/>
            <person name="Kudrna D."/>
            <person name="Kulathinal R.J."/>
            <person name="Kumar S."/>
            <person name="Kwok R."/>
            <person name="Lander E."/>
            <person name="Langley C.H."/>
            <person name="Lapoint R."/>
            <person name="Lazzaro B.P."/>
            <person name="Lee S.J."/>
            <person name="Levesque L."/>
            <person name="Li R."/>
            <person name="Lin C.F."/>
            <person name="Lin M.F."/>
            <person name="Lindblad-Toh K."/>
            <person name="Llopart A."/>
            <person name="Long M."/>
            <person name="Low L."/>
            <person name="Lozovsky E."/>
            <person name="Lu J."/>
            <person name="Luo M."/>
            <person name="Machado C.A."/>
            <person name="Makalowski W."/>
            <person name="Marzo M."/>
            <person name="Matsuda M."/>
            <person name="Matzkin L."/>
            <person name="McAllister B."/>
            <person name="McBride C.S."/>
            <person name="McKernan B."/>
            <person name="McKernan K."/>
            <person name="Mendez-Lago M."/>
            <person name="Minx P."/>
            <person name="Mollenhauer M.U."/>
            <person name="Montooth K."/>
            <person name="Mount S.M."/>
            <person name="Mu X."/>
            <person name="Myers E."/>
            <person name="Negre B."/>
            <person name="Newfeld S."/>
            <person name="Nielsen R."/>
            <person name="Noor M.A."/>
            <person name="O'Grady P."/>
            <person name="Pachter L."/>
            <person name="Papaceit M."/>
            <person name="Parisi M.J."/>
            <person name="Parisi M."/>
            <person name="Parts L."/>
            <person name="Pedersen J.S."/>
            <person name="Pesole G."/>
            <person name="Phillippy A.M."/>
            <person name="Ponting C.P."/>
            <person name="Pop M."/>
            <person name="Porcelli D."/>
            <person name="Powell J.R."/>
            <person name="Prohaska S."/>
            <person name="Pruitt K."/>
            <person name="Puig M."/>
            <person name="Quesneville H."/>
            <person name="Ram K.R."/>
            <person name="Rand D."/>
            <person name="Rasmussen M.D."/>
            <person name="Reed L.K."/>
            <person name="Reenan R."/>
            <person name="Reily A."/>
            <person name="Remington K.A."/>
            <person name="Rieger T.T."/>
            <person name="Ritchie M.G."/>
            <person name="Robin C."/>
            <person name="Rogers Y.H."/>
            <person name="Rohde C."/>
            <person name="Rozas J."/>
            <person name="Rubenfield M.J."/>
            <person name="Ruiz A."/>
            <person name="Russo S."/>
            <person name="Salzberg S.L."/>
            <person name="Sanchez-Gracia A."/>
            <person name="Saranga D.J."/>
            <person name="Sato H."/>
            <person name="Schaeffer S.W."/>
            <person name="Schatz M.C."/>
            <person name="Schlenke T."/>
            <person name="Schwartz R."/>
            <person name="Segarra C."/>
            <person name="Singh R.S."/>
            <person name="Sirot L."/>
            <person name="Sirota M."/>
            <person name="Sisneros N.B."/>
            <person name="Smith C.D."/>
            <person name="Smith T.F."/>
            <person name="Spieth J."/>
            <person name="Stage D.E."/>
            <person name="Stark A."/>
            <person name="Stephan W."/>
            <person name="Strausberg R.L."/>
            <person name="Strempel S."/>
            <person name="Sturgill D."/>
            <person name="Sutton G."/>
            <person name="Sutton G.G."/>
            <person name="Tao W."/>
            <person name="Teichmann S."/>
            <person name="Tobari Y.N."/>
            <person name="Tomimura Y."/>
            <person name="Tsolas J.M."/>
            <person name="Valente V.L."/>
            <person name="Venter E."/>
            <person name="Venter J.C."/>
            <person name="Vicario S."/>
            <person name="Vieira F.G."/>
            <person name="Vilella A.J."/>
            <person name="Villasante A."/>
            <person name="Walenz B."/>
            <person name="Wang J."/>
            <person name="Wasserman M."/>
            <person name="Watts T."/>
            <person name="Wilson D."/>
            <person name="Wilson R.K."/>
            <person name="Wing R.A."/>
            <person name="Wolfner M.F."/>
            <person name="Wong A."/>
            <person name="Wong G.K."/>
            <person name="Wu C.I."/>
            <person name="Wu G."/>
            <person name="Yamamoto D."/>
            <person name="Yang H.P."/>
            <person name="Yang S.P."/>
            <person name="Yorke J.A."/>
            <person name="Yoshida K."/>
            <person name="Zdobnov E."/>
            <person name="Zhang P."/>
            <person name="Zhang Y."/>
            <person name="Zimin A.V."/>
            <person name="Baldwin J."/>
            <person name="Abdouelleil A."/>
            <person name="Abdulkadir J."/>
            <person name="Abebe A."/>
            <person name="Abera B."/>
            <person name="Abreu J."/>
            <person name="Acer S.C."/>
            <person name="Aftuck L."/>
            <person name="Alexander A."/>
            <person name="An P."/>
            <person name="Anderson E."/>
            <person name="Anderson S."/>
            <person name="Arachi H."/>
            <person name="Azer M."/>
            <person name="Bachantsang P."/>
            <person name="Barry A."/>
            <person name="Bayul T."/>
            <person name="Berlin A."/>
            <person name="Bessette D."/>
            <person name="Bloom T."/>
            <person name="Blye J."/>
            <person name="Boguslavskiy L."/>
            <person name="Bonnet C."/>
            <person name="Boukhgalter B."/>
            <person name="Bourzgui I."/>
            <person name="Brown A."/>
            <person name="Cahill P."/>
            <person name="Channer S."/>
            <person name="Cheshatsang Y."/>
            <person name="Chuda L."/>
            <person name="Citroen M."/>
            <person name="Collymore A."/>
            <person name="Cooke P."/>
            <person name="Costello M."/>
            <person name="D'Aco K."/>
            <person name="Daza R."/>
            <person name="De Haan G."/>
            <person name="DeGray S."/>
            <person name="DeMaso C."/>
            <person name="Dhargay N."/>
            <person name="Dooley K."/>
            <person name="Dooley E."/>
            <person name="Doricent M."/>
            <person name="Dorje P."/>
            <person name="Dorjee K."/>
            <person name="Dupes A."/>
            <person name="Elong R."/>
            <person name="Falk J."/>
            <person name="Farina A."/>
            <person name="Faro S."/>
            <person name="Ferguson D."/>
            <person name="Fisher S."/>
            <person name="Foley C.D."/>
            <person name="Franke A."/>
            <person name="Friedrich D."/>
            <person name="Gadbois L."/>
            <person name="Gearin G."/>
            <person name="Gearin C.R."/>
            <person name="Giannoukos G."/>
            <person name="Goode T."/>
            <person name="Graham J."/>
            <person name="Grandbois E."/>
            <person name="Grewal S."/>
            <person name="Gyaltsen K."/>
            <person name="Hafez N."/>
            <person name="Hagos B."/>
            <person name="Hall J."/>
            <person name="Henson C."/>
            <person name="Hollinger A."/>
            <person name="Honan T."/>
            <person name="Huard M.D."/>
            <person name="Hughes L."/>
            <person name="Hurhula B."/>
            <person name="Husby M.E."/>
            <person name="Kamat A."/>
            <person name="Kanga B."/>
            <person name="Kashin S."/>
            <person name="Khazanovich D."/>
            <person name="Kisner P."/>
            <person name="Lance K."/>
            <person name="Lara M."/>
            <person name="Lee W."/>
            <person name="Lennon N."/>
            <person name="Letendre F."/>
            <person name="LeVine R."/>
            <person name="Lipovsky A."/>
            <person name="Liu X."/>
            <person name="Liu J."/>
            <person name="Liu S."/>
            <person name="Lokyitsang T."/>
            <person name="Lokyitsang Y."/>
            <person name="Lubonja R."/>
            <person name="Lui A."/>
            <person name="MacDonald P."/>
            <person name="Magnisalis V."/>
            <person name="Maru K."/>
            <person name="Matthews C."/>
            <person name="McCusker W."/>
            <person name="McDonough S."/>
            <person name="Mehta T."/>
            <person name="Meldrim J."/>
            <person name="Meneus L."/>
            <person name="Mihai O."/>
            <person name="Mihalev A."/>
            <person name="Mihova T."/>
            <person name="Mittelman R."/>
            <person name="Mlenga V."/>
            <person name="Montmayeur A."/>
            <person name="Mulrain L."/>
            <person name="Navidi A."/>
            <person name="Naylor J."/>
            <person name="Negash T."/>
            <person name="Nguyen T."/>
            <person name="Nguyen N."/>
            <person name="Nicol R."/>
            <person name="Norbu C."/>
            <person name="Norbu N."/>
            <person name="Novod N."/>
            <person name="O'Neill B."/>
            <person name="Osman S."/>
            <person name="Markiewicz E."/>
            <person name="Oyono O.L."/>
            <person name="Patti C."/>
            <person name="Phunkhang P."/>
            <person name="Pierre F."/>
            <person name="Priest M."/>
            <person name="Raghuraman S."/>
            <person name="Rege F."/>
            <person name="Reyes R."/>
            <person name="Rise C."/>
            <person name="Rogov P."/>
            <person name="Ross K."/>
            <person name="Ryan E."/>
            <person name="Settipalli S."/>
            <person name="Shea T."/>
            <person name="Sherpa N."/>
            <person name="Shi L."/>
            <person name="Shih D."/>
            <person name="Sparrow T."/>
            <person name="Spaulding J."/>
            <person name="Stalker J."/>
            <person name="Stange-Thomann N."/>
            <person name="Stavropoulos S."/>
            <person name="Stone C."/>
            <person name="Strader C."/>
            <person name="Tesfaye S."/>
            <person name="Thomson T."/>
            <person name="Thoulutsang Y."/>
            <person name="Thoulutsang D."/>
            <person name="Topham K."/>
            <person name="Topping I."/>
            <person name="Tsamla T."/>
            <person name="Vassiliev H."/>
            <person name="Vo A."/>
            <person name="Wangchuk T."/>
            <person name="Wangdi T."/>
            <person name="Weiand M."/>
            <person name="Wilkinson J."/>
            <person name="Wilson A."/>
            <person name="Yadav S."/>
            <person name="Young G."/>
            <person name="Yu Q."/>
            <person name="Zembek L."/>
            <person name="Zhong D."/>
            <person name="Zimmer A."/>
            <person name="Zwirko Z."/>
            <person name="Jaffe D.B."/>
            <person name="Alvarez P."/>
            <person name="Brockman W."/>
            <person name="Butler J."/>
            <person name="Chin C."/>
            <person name="Gnerre S."/>
            <person name="Grabherr M."/>
            <person name="Kleber M."/>
            <person name="Mauceli E."/>
            <person name="MacCallum I."/>
        </authorList>
    </citation>
    <scope>NUCLEOTIDE SEQUENCE [LARGE SCALE GENOMIC DNA]</scope>
    <source>
        <strain evidence="2">Tucson 15081-1352.22</strain>
    </source>
</reference>
<dbReference type="EMBL" id="CH933818">
    <property type="protein sequence ID" value="KRG07799.1"/>
    <property type="molecule type" value="Genomic_DNA"/>
</dbReference>
<keyword evidence="2" id="KW-1185">Reference proteome</keyword>
<dbReference type="InParanoid" id="A0A0Q9XU06"/>
<dbReference type="AlphaFoldDB" id="A0A0Q9XU06"/>
<protein>
    <recommendedName>
        <fullName evidence="3">Dynein heavy chain tail domain-containing protein</fullName>
    </recommendedName>
</protein>
<organism evidence="1 2">
    <name type="scientific">Drosophila mojavensis</name>
    <name type="common">Fruit fly</name>
    <dbReference type="NCBI Taxonomy" id="7230"/>
    <lineage>
        <taxon>Eukaryota</taxon>
        <taxon>Metazoa</taxon>
        <taxon>Ecdysozoa</taxon>
        <taxon>Arthropoda</taxon>
        <taxon>Hexapoda</taxon>
        <taxon>Insecta</taxon>
        <taxon>Pterygota</taxon>
        <taxon>Neoptera</taxon>
        <taxon>Endopterygota</taxon>
        <taxon>Diptera</taxon>
        <taxon>Brachycera</taxon>
        <taxon>Muscomorpha</taxon>
        <taxon>Ephydroidea</taxon>
        <taxon>Drosophilidae</taxon>
        <taxon>Drosophila</taxon>
    </lineage>
</organism>
<dbReference type="Proteomes" id="UP000009192">
    <property type="component" value="Unassembled WGS sequence"/>
</dbReference>
<evidence type="ECO:0000313" key="2">
    <source>
        <dbReference type="Proteomes" id="UP000009192"/>
    </source>
</evidence>
<gene>
    <name evidence="1" type="primary">Dmoj\GI26098</name>
    <name evidence="1" type="ORF">Dmoj_GI26098</name>
</gene>
<name>A0A0Q9XU06_DROMO</name>
<proteinExistence type="predicted"/>
<accession>A0A0Q9XU06</accession>
<evidence type="ECO:0000313" key="1">
    <source>
        <dbReference type="EMBL" id="KRG07799.1"/>
    </source>
</evidence>
<sequence length="338" mass="40318">MASTVAYCKDRIFHPFNTLKLTLQRLDRLRSSLTPVFINIMRFRLQEISVMLKPSLSSVTWISKNLEDFVEKVCMKIQEVEIFFGLILDIEELRVMQEIYNISEFLYIYVPDEPVPSYQFVEESNKLRAKIERVLEKKSICMERAVIDIINMFIDLLDFEQSDSKGRRVFQLPAEKLNDTNWRTEGFLPIDKWDFIQFHKIYRTIYLAPDDVLKTLQFRNYENIRYELHHLRNDCMDLFSYYNSKIILALVAGSKRSLDFVRQNILRTNWRTNQMKPVLYTELEMDFNSGCYIKPSLDIMQNDFNNAVLCCTEINYFVSTWGKQAKTQERRDRRVTAE</sequence>
<dbReference type="KEGG" id="dmo:Dmoj_GI26098"/>